<comment type="caution">
    <text evidence="12">The sequence shown here is derived from an EMBL/GenBank/DDBJ whole genome shotgun (WGS) entry which is preliminary data.</text>
</comment>
<keyword evidence="3 10" id="KW-0812">Transmembrane</keyword>
<dbReference type="PANTHER" id="PTHR45638">
    <property type="entry name" value="CYCLIC NUCLEOTIDE-GATED CATION CHANNEL SUBUNIT A"/>
    <property type="match status" value="1"/>
</dbReference>
<protein>
    <recommendedName>
        <fullName evidence="11">Cyclic nucleotide-binding domain-containing protein</fullName>
    </recommendedName>
</protein>
<reference evidence="13" key="1">
    <citation type="journal article" date="2023" name="Commun. Biol.">
        <title>Genome analysis of Parmales, the sister group of diatoms, reveals the evolutionary specialization of diatoms from phago-mixotrophs to photoautotrophs.</title>
        <authorList>
            <person name="Ban H."/>
            <person name="Sato S."/>
            <person name="Yoshikawa S."/>
            <person name="Yamada K."/>
            <person name="Nakamura Y."/>
            <person name="Ichinomiya M."/>
            <person name="Sato N."/>
            <person name="Blanc-Mathieu R."/>
            <person name="Endo H."/>
            <person name="Kuwata A."/>
            <person name="Ogata H."/>
        </authorList>
    </citation>
    <scope>NUCLEOTIDE SEQUENCE [LARGE SCALE GENOMIC DNA]</scope>
</reference>
<dbReference type="Gene3D" id="1.10.287.630">
    <property type="entry name" value="Helix hairpin bin"/>
    <property type="match status" value="1"/>
</dbReference>
<feature type="transmembrane region" description="Helical" evidence="10">
    <location>
        <begin position="427"/>
        <end position="454"/>
    </location>
</feature>
<keyword evidence="13" id="KW-1185">Reference proteome</keyword>
<feature type="domain" description="Cyclic nucleotide-binding" evidence="11">
    <location>
        <begin position="530"/>
        <end position="646"/>
    </location>
</feature>
<feature type="compositionally biased region" description="Acidic residues" evidence="9">
    <location>
        <begin position="85"/>
        <end position="94"/>
    </location>
</feature>
<evidence type="ECO:0000256" key="1">
    <source>
        <dbReference type="ARBA" id="ARBA00004141"/>
    </source>
</evidence>
<feature type="region of interest" description="Disordered" evidence="9">
    <location>
        <begin position="1"/>
        <end position="53"/>
    </location>
</feature>
<feature type="transmembrane region" description="Helical" evidence="10">
    <location>
        <begin position="251"/>
        <end position="273"/>
    </location>
</feature>
<dbReference type="AlphaFoldDB" id="A0A9W7L3C6"/>
<feature type="region of interest" description="Disordered" evidence="9">
    <location>
        <begin position="76"/>
        <end position="97"/>
    </location>
</feature>
<evidence type="ECO:0000256" key="10">
    <source>
        <dbReference type="SAM" id="Phobius"/>
    </source>
</evidence>
<feature type="transmembrane region" description="Helical" evidence="10">
    <location>
        <begin position="320"/>
        <end position="341"/>
    </location>
</feature>
<dbReference type="OrthoDB" id="421226at2759"/>
<dbReference type="EMBL" id="BRYA01000664">
    <property type="protein sequence ID" value="GMI28546.1"/>
    <property type="molecule type" value="Genomic_DNA"/>
</dbReference>
<dbReference type="GO" id="GO:0016020">
    <property type="term" value="C:membrane"/>
    <property type="evidence" value="ECO:0007669"/>
    <property type="project" value="UniProtKB-SubCell"/>
</dbReference>
<dbReference type="Gene3D" id="2.60.120.10">
    <property type="entry name" value="Jelly Rolls"/>
    <property type="match status" value="1"/>
</dbReference>
<dbReference type="InterPro" id="IPR000595">
    <property type="entry name" value="cNMP-bd_dom"/>
</dbReference>
<feature type="transmembrane region" description="Helical" evidence="10">
    <location>
        <begin position="214"/>
        <end position="231"/>
    </location>
</feature>
<evidence type="ECO:0000313" key="12">
    <source>
        <dbReference type="EMBL" id="GMI28546.1"/>
    </source>
</evidence>
<sequence>MEAASPQGVEMSSVGSPVASPECESPPNPETVADLRDDFQNVPNNESRSRLGKFLSSKIMGKGVIDNSCKQHKKKFSGPLSFGHEDDEAGEESDQPLSDLPRLAPHLAKKLSSLAASSSVRVRSGTNRLAEKVLSPSHAVKHRNSQQLEEALTKFNLFDQVSSSITDDNTDVWKVASRLEVRKEVYQRALLWITMYISFLVPWLMAFEKDVSKGFSRSVYIADIAFLFNFLNTLREYRILTNTTRLSGFKIPVMISGGFFNCCPFLALMYLCYSTIEPRSFLGVVFLIQCPCRLYSCMQNSAFIHTAPNSTKFSAVIFQLMKTILAMFMLLHMAACSWIVVCNRHCVGFLEVFKSKSYDDALAEIDASNIYDHCWFKDNEAYELQLRRIYEDESGGTSGFYMKTLFLTTSMVIGAENINPGSRGEALFGFCALLVGVAFTAVFFGQTMSLIHSLERRNFLFRKKLEDSRDIMEHINLPHRVKDKVNRYFWYKYSNFAYQGMAAFLEDLSEPLAMEVQLACHASVIGNIAIFQDCSASVIRMVLLSMTPEIFLPGDTIFRAGDIADKLYMIQSGAVEILNEAGEVLVELKEGSYFGEVALLTDFNRTAGARSSVYTTCDTLSKSDFDNIRERNPDFNEHLTRDIAKNYIFNEKTDFGHKDQPKASLKTSTDTDMKEEKGETNERLSKERKSTQKRSLKTRLSEMVGVAVKRDREEREVKDHGTSGTLEEVNNPIVRPRMTLHTPQALSKTGSKLAHEPTLSVTDEAAVKRAVANAVKEEMEGLKHWLRQALKQQHPEKEQHHAKKEQHVGKKQQVEKKQHVEKEQPTENVSTSTSKVIIPNSLSAADEAAETSSAVKNEVEHGGKHDN</sequence>
<organism evidence="12 13">
    <name type="scientific">Triparma columacea</name>
    <dbReference type="NCBI Taxonomy" id="722753"/>
    <lineage>
        <taxon>Eukaryota</taxon>
        <taxon>Sar</taxon>
        <taxon>Stramenopiles</taxon>
        <taxon>Ochrophyta</taxon>
        <taxon>Bolidophyceae</taxon>
        <taxon>Parmales</taxon>
        <taxon>Triparmaceae</taxon>
        <taxon>Triparma</taxon>
    </lineage>
</organism>
<dbReference type="InterPro" id="IPR014710">
    <property type="entry name" value="RmlC-like_jellyroll"/>
</dbReference>
<evidence type="ECO:0000256" key="4">
    <source>
        <dbReference type="ARBA" id="ARBA00022989"/>
    </source>
</evidence>
<keyword evidence="7" id="KW-1071">Ligand-gated ion channel</keyword>
<dbReference type="PROSITE" id="PS00889">
    <property type="entry name" value="CNMP_BINDING_2"/>
    <property type="match status" value="1"/>
</dbReference>
<evidence type="ECO:0000256" key="8">
    <source>
        <dbReference type="ARBA" id="ARBA00023303"/>
    </source>
</evidence>
<dbReference type="GO" id="GO:0044877">
    <property type="term" value="F:protein-containing complex binding"/>
    <property type="evidence" value="ECO:0007669"/>
    <property type="project" value="TreeGrafter"/>
</dbReference>
<dbReference type="Pfam" id="PF00027">
    <property type="entry name" value="cNMP_binding"/>
    <property type="match status" value="1"/>
</dbReference>
<dbReference type="PROSITE" id="PS50042">
    <property type="entry name" value="CNMP_BINDING_3"/>
    <property type="match status" value="1"/>
</dbReference>
<dbReference type="SMART" id="SM00100">
    <property type="entry name" value="cNMP"/>
    <property type="match status" value="1"/>
</dbReference>
<gene>
    <name evidence="12" type="ORF">TrCOL_g8335</name>
</gene>
<keyword evidence="2" id="KW-0813">Transport</keyword>
<evidence type="ECO:0000259" key="11">
    <source>
        <dbReference type="PROSITE" id="PS50042"/>
    </source>
</evidence>
<feature type="compositionally biased region" description="Basic and acidic residues" evidence="9">
    <location>
        <begin position="669"/>
        <end position="690"/>
    </location>
</feature>
<dbReference type="Proteomes" id="UP001165065">
    <property type="component" value="Unassembled WGS sequence"/>
</dbReference>
<comment type="subcellular location">
    <subcellularLocation>
        <location evidence="1">Membrane</location>
        <topology evidence="1">Multi-pass membrane protein</topology>
    </subcellularLocation>
</comment>
<dbReference type="SUPFAM" id="SSF81324">
    <property type="entry name" value="Voltage-gated potassium channels"/>
    <property type="match status" value="1"/>
</dbReference>
<evidence type="ECO:0000256" key="7">
    <source>
        <dbReference type="ARBA" id="ARBA00023286"/>
    </source>
</evidence>
<feature type="region of interest" description="Disordered" evidence="9">
    <location>
        <begin position="654"/>
        <end position="697"/>
    </location>
</feature>
<dbReference type="SUPFAM" id="SSF51206">
    <property type="entry name" value="cAMP-binding domain-like"/>
    <property type="match status" value="1"/>
</dbReference>
<feature type="compositionally biased region" description="Basic and acidic residues" evidence="9">
    <location>
        <begin position="793"/>
        <end position="825"/>
    </location>
</feature>
<evidence type="ECO:0000313" key="13">
    <source>
        <dbReference type="Proteomes" id="UP001165065"/>
    </source>
</evidence>
<keyword evidence="6 10" id="KW-0472">Membrane</keyword>
<accession>A0A9W7L3C6</accession>
<evidence type="ECO:0000256" key="6">
    <source>
        <dbReference type="ARBA" id="ARBA00023136"/>
    </source>
</evidence>
<dbReference type="PANTHER" id="PTHR45638:SF11">
    <property type="entry name" value="CYCLIC NUCLEOTIDE-GATED CATION CHANNEL SUBUNIT A"/>
    <property type="match status" value="1"/>
</dbReference>
<feature type="region of interest" description="Disordered" evidence="9">
    <location>
        <begin position="791"/>
        <end position="867"/>
    </location>
</feature>
<keyword evidence="8" id="KW-0407">Ion channel</keyword>
<dbReference type="InterPro" id="IPR050866">
    <property type="entry name" value="CNG_cation_channel"/>
</dbReference>
<evidence type="ECO:0000256" key="3">
    <source>
        <dbReference type="ARBA" id="ARBA00022692"/>
    </source>
</evidence>
<evidence type="ECO:0000256" key="2">
    <source>
        <dbReference type="ARBA" id="ARBA00022448"/>
    </source>
</evidence>
<proteinExistence type="predicted"/>
<feature type="compositionally biased region" description="Basic and acidic residues" evidence="9">
    <location>
        <begin position="857"/>
        <end position="867"/>
    </location>
</feature>
<keyword evidence="5" id="KW-0406">Ion transport</keyword>
<evidence type="ECO:0000256" key="5">
    <source>
        <dbReference type="ARBA" id="ARBA00023065"/>
    </source>
</evidence>
<dbReference type="InterPro" id="IPR018488">
    <property type="entry name" value="cNMP-bd_CS"/>
</dbReference>
<feature type="compositionally biased region" description="Polar residues" evidence="9">
    <location>
        <begin position="826"/>
        <end position="835"/>
    </location>
</feature>
<keyword evidence="4 10" id="KW-1133">Transmembrane helix</keyword>
<name>A0A9W7L3C6_9STRA</name>
<feature type="transmembrane region" description="Helical" evidence="10">
    <location>
        <begin position="189"/>
        <end position="207"/>
    </location>
</feature>
<evidence type="ECO:0000256" key="9">
    <source>
        <dbReference type="SAM" id="MobiDB-lite"/>
    </source>
</evidence>
<dbReference type="CDD" id="cd00038">
    <property type="entry name" value="CAP_ED"/>
    <property type="match status" value="1"/>
</dbReference>
<feature type="compositionally biased region" description="Low complexity" evidence="9">
    <location>
        <begin position="841"/>
        <end position="854"/>
    </location>
</feature>
<dbReference type="GO" id="GO:0005221">
    <property type="term" value="F:intracellularly cyclic nucleotide-activated monoatomic cation channel activity"/>
    <property type="evidence" value="ECO:0007669"/>
    <property type="project" value="InterPro"/>
</dbReference>
<dbReference type="InterPro" id="IPR018490">
    <property type="entry name" value="cNMP-bd_dom_sf"/>
</dbReference>